<dbReference type="EMBL" id="JANHOG010000185">
    <property type="protein sequence ID" value="KAJ3557091.1"/>
    <property type="molecule type" value="Genomic_DNA"/>
</dbReference>
<proteinExistence type="predicted"/>
<evidence type="ECO:0000313" key="2">
    <source>
        <dbReference type="Proteomes" id="UP001148662"/>
    </source>
</evidence>
<accession>A0ACC1TB54</accession>
<gene>
    <name evidence="1" type="ORF">NM688_g1657</name>
</gene>
<name>A0ACC1TB54_9APHY</name>
<reference evidence="1" key="1">
    <citation type="submission" date="2022-07" db="EMBL/GenBank/DDBJ databases">
        <title>Genome Sequence of Phlebia brevispora.</title>
        <authorList>
            <person name="Buettner E."/>
        </authorList>
    </citation>
    <scope>NUCLEOTIDE SEQUENCE</scope>
    <source>
        <strain evidence="1">MPL23</strain>
    </source>
</reference>
<sequence>MSSSSPLQRPWADNVPEWAATLPAPKSNPPQIEASEVAELVRTKKAGIDFLVVDTRRQDWENAYIRTSINLPAQSFHQSLPALVPILEKVPLVIFYCNACSITARGPRIAAWYQDALDAQGIKSSSARILTGGIKGWVAAYSDAGDLTVKI</sequence>
<organism evidence="1 2">
    <name type="scientific">Phlebia brevispora</name>
    <dbReference type="NCBI Taxonomy" id="194682"/>
    <lineage>
        <taxon>Eukaryota</taxon>
        <taxon>Fungi</taxon>
        <taxon>Dikarya</taxon>
        <taxon>Basidiomycota</taxon>
        <taxon>Agaricomycotina</taxon>
        <taxon>Agaricomycetes</taxon>
        <taxon>Polyporales</taxon>
        <taxon>Meruliaceae</taxon>
        <taxon>Phlebia</taxon>
    </lineage>
</organism>
<comment type="caution">
    <text evidence="1">The sequence shown here is derived from an EMBL/GenBank/DDBJ whole genome shotgun (WGS) entry which is preliminary data.</text>
</comment>
<evidence type="ECO:0000313" key="1">
    <source>
        <dbReference type="EMBL" id="KAJ3557091.1"/>
    </source>
</evidence>
<keyword evidence="2" id="KW-1185">Reference proteome</keyword>
<protein>
    <submittedName>
        <fullName evidence="1">Uncharacterized protein</fullName>
    </submittedName>
</protein>
<dbReference type="Proteomes" id="UP001148662">
    <property type="component" value="Unassembled WGS sequence"/>
</dbReference>